<sequence>MRSALSGLCGLLAALLLPLALVSVWLHTVVADTDAYLARVDPLAAEEQVRDAVEELLVEIVLQRVDLTALGARLELAAGYPELALDLPGDLDERLEELREQVGPLLEEAGGDRAAAAEEVVRRVVVAVVGSDAFPDLWSTAQRAGHREVVSVLDSPDPLRAGEQVVVPLDAFVDAVEAQLAGFGLPVEGTLEGLSGALPLAAAEDLEPAREVYRILEPLWLLLPVAAAGLALLSLGLARRRLRTLAVLGGLASLLCLGLLVFLGLGRGLLLGTSRSAAAELLTGRTADAVSADLRDAAVTGVLVGVAAVVVAAVLGAGLRAVRRTGG</sequence>
<dbReference type="EMBL" id="CADCUF010000164">
    <property type="protein sequence ID" value="CAA9336211.1"/>
    <property type="molecule type" value="Genomic_DNA"/>
</dbReference>
<gene>
    <name evidence="2" type="ORF">AVDCRST_MAG24-1050</name>
</gene>
<feature type="transmembrane region" description="Helical" evidence="1">
    <location>
        <begin position="297"/>
        <end position="319"/>
    </location>
</feature>
<accession>A0A6J4LLN4</accession>
<keyword evidence="1" id="KW-1133">Transmembrane helix</keyword>
<organism evidence="2">
    <name type="scientific">uncultured Nocardioidaceae bacterium</name>
    <dbReference type="NCBI Taxonomy" id="253824"/>
    <lineage>
        <taxon>Bacteria</taxon>
        <taxon>Bacillati</taxon>
        <taxon>Actinomycetota</taxon>
        <taxon>Actinomycetes</taxon>
        <taxon>Propionibacteriales</taxon>
        <taxon>Nocardioidaceae</taxon>
        <taxon>environmental samples</taxon>
    </lineage>
</organism>
<evidence type="ECO:0000256" key="1">
    <source>
        <dbReference type="SAM" id="Phobius"/>
    </source>
</evidence>
<keyword evidence="1" id="KW-0472">Membrane</keyword>
<name>A0A6J4LLN4_9ACTN</name>
<proteinExistence type="predicted"/>
<keyword evidence="1" id="KW-0812">Transmembrane</keyword>
<evidence type="ECO:0000313" key="2">
    <source>
        <dbReference type="EMBL" id="CAA9336211.1"/>
    </source>
</evidence>
<feature type="transmembrane region" description="Helical" evidence="1">
    <location>
        <begin position="219"/>
        <end position="238"/>
    </location>
</feature>
<feature type="transmembrane region" description="Helical" evidence="1">
    <location>
        <begin position="245"/>
        <end position="265"/>
    </location>
</feature>
<protein>
    <recommendedName>
        <fullName evidence="3">Integral membrane protein</fullName>
    </recommendedName>
</protein>
<dbReference type="AlphaFoldDB" id="A0A6J4LLN4"/>
<evidence type="ECO:0008006" key="3">
    <source>
        <dbReference type="Google" id="ProtNLM"/>
    </source>
</evidence>
<reference evidence="2" key="1">
    <citation type="submission" date="2020-02" db="EMBL/GenBank/DDBJ databases">
        <authorList>
            <person name="Meier V. D."/>
        </authorList>
    </citation>
    <scope>NUCLEOTIDE SEQUENCE</scope>
    <source>
        <strain evidence="2">AVDCRST_MAG24</strain>
    </source>
</reference>